<accession>A0A1N7BXR4</accession>
<evidence type="ECO:0000313" key="2">
    <source>
        <dbReference type="Proteomes" id="UP000186914"/>
    </source>
</evidence>
<evidence type="ECO:0008006" key="3">
    <source>
        <dbReference type="Google" id="ProtNLM"/>
    </source>
</evidence>
<name>A0A1N7BXR4_9EURY</name>
<dbReference type="Proteomes" id="UP000186914">
    <property type="component" value="Unassembled WGS sequence"/>
</dbReference>
<keyword evidence="2" id="KW-1185">Reference proteome</keyword>
<reference evidence="2" key="1">
    <citation type="submission" date="2017-01" db="EMBL/GenBank/DDBJ databases">
        <authorList>
            <person name="Varghese N."/>
            <person name="Submissions S."/>
        </authorList>
    </citation>
    <scope>NUCLEOTIDE SEQUENCE [LARGE SCALE GENOMIC DNA]</scope>
    <source>
        <strain evidence="2">CGMCC 1.7737</strain>
    </source>
</reference>
<proteinExistence type="predicted"/>
<gene>
    <name evidence="1" type="ORF">SAMN05421858_2824</name>
</gene>
<evidence type="ECO:0000313" key="1">
    <source>
        <dbReference type="EMBL" id="SIR56112.1"/>
    </source>
</evidence>
<dbReference type="InterPro" id="IPR021631">
    <property type="entry name" value="DUF3238"/>
</dbReference>
<organism evidence="1 2">
    <name type="scientific">Haladaptatus litoreus</name>
    <dbReference type="NCBI Taxonomy" id="553468"/>
    <lineage>
        <taxon>Archaea</taxon>
        <taxon>Methanobacteriati</taxon>
        <taxon>Methanobacteriota</taxon>
        <taxon>Stenosarchaea group</taxon>
        <taxon>Halobacteria</taxon>
        <taxon>Halobacteriales</taxon>
        <taxon>Haladaptataceae</taxon>
        <taxon>Haladaptatus</taxon>
    </lineage>
</organism>
<sequence>MRQQEAELVKIRAATFIPSAWIPNTRETKHTAEFRGDDREFTPHAVNTGRSRVEQEAVVDFTRKTLTEYGDTGTSVERRIREDGTEDIRTGKASNDGIFCTGPVWHDGIVEFEMHASASNPLVPHPSPVDYVLELTVRRDGVEVRGQHDGFPCFEFYVKTDFGPFETLYRHDFRETGDESTALAGAMEYEFEAHV</sequence>
<dbReference type="RefSeq" id="WP_076430801.1">
    <property type="nucleotide sequence ID" value="NZ_FTNO01000002.1"/>
</dbReference>
<dbReference type="OrthoDB" id="246451at2157"/>
<dbReference type="AlphaFoldDB" id="A0A1N7BXR4"/>
<dbReference type="EMBL" id="FTNO01000002">
    <property type="protein sequence ID" value="SIR56112.1"/>
    <property type="molecule type" value="Genomic_DNA"/>
</dbReference>
<protein>
    <recommendedName>
        <fullName evidence="3">DUF3238 domain-containing protein</fullName>
    </recommendedName>
</protein>
<dbReference type="Pfam" id="PF11579">
    <property type="entry name" value="DUF3238"/>
    <property type="match status" value="1"/>
</dbReference>